<dbReference type="Gene3D" id="6.10.250.2430">
    <property type="match status" value="1"/>
</dbReference>
<gene>
    <name evidence="7" type="ORF">EVEC_LOCUS3010</name>
</gene>
<evidence type="ECO:0000313" key="7">
    <source>
        <dbReference type="EMBL" id="VDD87867.1"/>
    </source>
</evidence>
<evidence type="ECO:0000256" key="2">
    <source>
        <dbReference type="ARBA" id="ARBA00023015"/>
    </source>
</evidence>
<protein>
    <recommendedName>
        <fullName evidence="6">Nuclear transcription factor Y subunit</fullName>
    </recommendedName>
</protein>
<dbReference type="OrthoDB" id="1097733at2759"/>
<dbReference type="PRINTS" id="PR00616">
    <property type="entry name" value="CCAATSUBUNTB"/>
</dbReference>
<dbReference type="Proteomes" id="UP000274131">
    <property type="component" value="Unassembled WGS sequence"/>
</dbReference>
<keyword evidence="4 6" id="KW-0804">Transcription</keyword>
<comment type="function">
    <text evidence="6">Component of the sequence-specific heterotrimeric transcription factor (NF-Y) which specifically recognizes a 5'-CCAAT-3' box motif found in the promoters of its target genes.</text>
</comment>
<accession>A0A0N4V073</accession>
<dbReference type="GO" id="GO:0003700">
    <property type="term" value="F:DNA-binding transcription factor activity"/>
    <property type="evidence" value="ECO:0007669"/>
    <property type="project" value="UniProtKB-UniRule"/>
</dbReference>
<keyword evidence="8" id="KW-1185">Reference proteome</keyword>
<dbReference type="PROSITE" id="PS51152">
    <property type="entry name" value="NFYA_HAP2_2"/>
    <property type="match status" value="1"/>
</dbReference>
<sequence>MQFLSAVRQGPLSNLCYDISSFKYSAADAAPSSYERPTLTVNELTVAGQTINAALNNITPVQTKECVSKFDLNPRQIKRILIRRNVRRKLEEDGKVAPRRRGYLHESRHQHALRRVRGMRGQFCRLQAEDSPSL</sequence>
<evidence type="ECO:0000256" key="1">
    <source>
        <dbReference type="ARBA" id="ARBA00004123"/>
    </source>
</evidence>
<reference evidence="7 8" key="2">
    <citation type="submission" date="2018-10" db="EMBL/GenBank/DDBJ databases">
        <authorList>
            <consortium name="Pathogen Informatics"/>
        </authorList>
    </citation>
    <scope>NUCLEOTIDE SEQUENCE [LARGE SCALE GENOMIC DNA]</scope>
</reference>
<evidence type="ECO:0000313" key="9">
    <source>
        <dbReference type="WBParaSite" id="EVEC_0000330201-mRNA-1"/>
    </source>
</evidence>
<dbReference type="PANTHER" id="PTHR12632">
    <property type="entry name" value="TRANSCRIPTION FACTOR NF-Y ALPHA-RELATED"/>
    <property type="match status" value="1"/>
</dbReference>
<dbReference type="STRING" id="51028.A0A0N4V073"/>
<dbReference type="InterPro" id="IPR001289">
    <property type="entry name" value="NFYA"/>
</dbReference>
<dbReference type="SMART" id="SM00521">
    <property type="entry name" value="CBF"/>
    <property type="match status" value="1"/>
</dbReference>
<keyword evidence="3 6" id="KW-0238">DNA-binding</keyword>
<evidence type="ECO:0000256" key="6">
    <source>
        <dbReference type="RuleBase" id="RU367155"/>
    </source>
</evidence>
<name>A0A0N4V073_ENTVE</name>
<dbReference type="GO" id="GO:0005634">
    <property type="term" value="C:nucleus"/>
    <property type="evidence" value="ECO:0007669"/>
    <property type="project" value="UniProtKB-SubCell"/>
</dbReference>
<dbReference type="EMBL" id="UXUI01007489">
    <property type="protein sequence ID" value="VDD87867.1"/>
    <property type="molecule type" value="Genomic_DNA"/>
</dbReference>
<evidence type="ECO:0000313" key="8">
    <source>
        <dbReference type="Proteomes" id="UP000274131"/>
    </source>
</evidence>
<dbReference type="GO" id="GO:0003677">
    <property type="term" value="F:DNA binding"/>
    <property type="evidence" value="ECO:0007669"/>
    <property type="project" value="UniProtKB-KW"/>
</dbReference>
<keyword evidence="2 6" id="KW-0805">Transcription regulation</keyword>
<evidence type="ECO:0000256" key="3">
    <source>
        <dbReference type="ARBA" id="ARBA00023125"/>
    </source>
</evidence>
<dbReference type="Pfam" id="PF02045">
    <property type="entry name" value="CBFB_NFYA"/>
    <property type="match status" value="1"/>
</dbReference>
<dbReference type="WBParaSite" id="EVEC_0000330201-mRNA-1">
    <property type="protein sequence ID" value="EVEC_0000330201-mRNA-1"/>
    <property type="gene ID" value="EVEC_0000330201"/>
</dbReference>
<evidence type="ECO:0000256" key="4">
    <source>
        <dbReference type="ARBA" id="ARBA00023163"/>
    </source>
</evidence>
<reference evidence="9" key="1">
    <citation type="submission" date="2017-02" db="UniProtKB">
        <authorList>
            <consortium name="WormBaseParasite"/>
        </authorList>
    </citation>
    <scope>IDENTIFICATION</scope>
</reference>
<comment type="subunit">
    <text evidence="6">Heterotrimer.</text>
</comment>
<evidence type="ECO:0000256" key="5">
    <source>
        <dbReference type="ARBA" id="ARBA00023242"/>
    </source>
</evidence>
<proteinExistence type="inferred from homology"/>
<comment type="subcellular location">
    <subcellularLocation>
        <location evidence="1 6">Nucleus</location>
    </subcellularLocation>
</comment>
<organism evidence="9">
    <name type="scientific">Enterobius vermicularis</name>
    <name type="common">Human pinworm</name>
    <dbReference type="NCBI Taxonomy" id="51028"/>
    <lineage>
        <taxon>Eukaryota</taxon>
        <taxon>Metazoa</taxon>
        <taxon>Ecdysozoa</taxon>
        <taxon>Nematoda</taxon>
        <taxon>Chromadorea</taxon>
        <taxon>Rhabditida</taxon>
        <taxon>Spirurina</taxon>
        <taxon>Oxyuridomorpha</taxon>
        <taxon>Oxyuroidea</taxon>
        <taxon>Oxyuridae</taxon>
        <taxon>Enterobius</taxon>
    </lineage>
</organism>
<keyword evidence="5 6" id="KW-0539">Nucleus</keyword>
<dbReference type="AlphaFoldDB" id="A0A0N4V073"/>
<comment type="similarity">
    <text evidence="6">Belongs to the NFYA/HAP2 subunit family.</text>
</comment>